<proteinExistence type="predicted"/>
<accession>A0ABY5Y2N6</accession>
<dbReference type="Proteomes" id="UP001058120">
    <property type="component" value="Chromosome"/>
</dbReference>
<protein>
    <recommendedName>
        <fullName evidence="3">Glycosyltransferase</fullName>
    </recommendedName>
</protein>
<reference evidence="1" key="1">
    <citation type="submission" date="2020-12" db="EMBL/GenBank/DDBJ databases">
        <title>Taurinivorans muris gen. nov., sp. nov., fundamental and realized metabolic niche of a ubiquitous sulfidogenic bacterium in the murine intestine.</title>
        <authorList>
            <person name="Ye H."/>
            <person name="Hanson B.T."/>
            <person name="Loy A."/>
        </authorList>
    </citation>
    <scope>NUCLEOTIDE SEQUENCE</scope>
    <source>
        <strain evidence="1">LT0009</strain>
    </source>
</reference>
<evidence type="ECO:0000313" key="1">
    <source>
        <dbReference type="EMBL" id="UWX06326.1"/>
    </source>
</evidence>
<evidence type="ECO:0008006" key="3">
    <source>
        <dbReference type="Google" id="ProtNLM"/>
    </source>
</evidence>
<organism evidence="1 2">
    <name type="scientific">Taurinivorans muris</name>
    <dbReference type="NCBI Taxonomy" id="2787751"/>
    <lineage>
        <taxon>Bacteria</taxon>
        <taxon>Pseudomonadati</taxon>
        <taxon>Thermodesulfobacteriota</taxon>
        <taxon>Desulfovibrionia</taxon>
        <taxon>Desulfovibrionales</taxon>
        <taxon>Desulfovibrionaceae</taxon>
        <taxon>Taurinivorans</taxon>
    </lineage>
</organism>
<dbReference type="RefSeq" id="WP_334315929.1">
    <property type="nucleotide sequence ID" value="NZ_CP065938.1"/>
</dbReference>
<dbReference type="InterPro" id="IPR029044">
    <property type="entry name" value="Nucleotide-diphossugar_trans"/>
</dbReference>
<dbReference type="EMBL" id="CP065938">
    <property type="protein sequence ID" value="UWX06326.1"/>
    <property type="molecule type" value="Genomic_DNA"/>
</dbReference>
<sequence length="255" mass="30242">MDDLIVVSVVRDYPLYSDLVANNTFFASAKFADFDNRVDNQYISVRYNSFLDDYDYSQEAWFVFCHEDWELLSPIADKLECADKDSLYGPIGTVFVPARNRYLLRSLGYVKNSDKNGKNIRFYGCSCPLFTQVDTFDCQCLAVHSSLVRKYHLRFDERLQFDLYVEDFCINAFETYGIKSKILGIKCQHYSYGSMRQRFYDNFDYLAEKYRNARYSYSNCLITKELGKKLDMPIKREPSGLWRSLKRRWHNFFMS</sequence>
<gene>
    <name evidence="1" type="ORF">JBF11_03155</name>
</gene>
<evidence type="ECO:0000313" key="2">
    <source>
        <dbReference type="Proteomes" id="UP001058120"/>
    </source>
</evidence>
<dbReference type="Gene3D" id="3.90.550.10">
    <property type="entry name" value="Spore Coat Polysaccharide Biosynthesis Protein SpsA, Chain A"/>
    <property type="match status" value="1"/>
</dbReference>
<name>A0ABY5Y2N6_9BACT</name>
<keyword evidence="2" id="KW-1185">Reference proteome</keyword>